<evidence type="ECO:0000259" key="10">
    <source>
        <dbReference type="SMART" id="SM00762"/>
    </source>
</evidence>
<comment type="subcellular location">
    <subcellularLocation>
        <location evidence="1">Golgi apparatus membrane</location>
        <topology evidence="1">Peripheral membrane protein</topology>
    </subcellularLocation>
</comment>
<sequence>MSANSIPNGDSPVQQHTHGPDKLNNSSSGGGGANLSIQNATSLSDVRAALAALHARETAVTSRLGALLSSQAELSRELGRLDLLRANLGSQVIATRSISNGMLASAAETAGRLSNCVKELDLEKDRVQQTLAVVEQVAELKACVHGVVGSMGAPQDWEAAAGYISRASRIPEAIVRGGFAAAVVPSVEVPDAPWVTLENAKESLCGLFLREFEKAAKEGDGAKVTRFFKLFPLITRGDVGLDVYGRYVCQGVAGTARGTLKEAPIGAGRKDGFFYANALTKLFEHIAQIVENHGGLVERHYGEGKMVKVIERLQVEADVQGGIILDSWSDERGVDRRLTDVKSYPFSFLVQSFLPPQRGVGGTPRMNSPALGGGTNPRNSEDEGVNMKEVDGLLSEIAVMLGRWSLYSRFLAGKCKNPEAPGDTGLTVPDVLTKSNLNRKVSAKLISPYNVMSTFFFRRSVEKAFQLDEMPSGLSLNLNKPVDGNAPYIISAVDDVMYIVSTVLQKSISTSQKEVVGSVIPTVGRVLGSDFIGMIQRKMRDESYPKPAIQGGFPPEDKIVAFIVLINSLDVSKEYLERIIATRLGTSSDEPNVGASHSTHPLAASFPFDNDVKFVTATLNNLKSSFTTKASELLSDGLQVLFNNVVKLRLQQIMADTFRDADYSLTEDELAEVARQNDTDEEEVLDYVQRQFERGWDALMKPIARIMTPKTFNTLMDLTAKHLARFLEKRVWSSSRKANAYGAIRMERDFSGIISTVSRGNYGVRELFARVTQTLMIANMEEEEWEELGAAGGEDVIQWVLDEDERRKARNLIKE</sequence>
<proteinExistence type="inferred from homology"/>
<dbReference type="PANTHER" id="PTHR24016">
    <property type="entry name" value="CONSERVED OLIGOMERIC GOLGI COMPLEX SUBUNIT 4"/>
    <property type="match status" value="1"/>
</dbReference>
<feature type="region of interest" description="Disordered" evidence="9">
    <location>
        <begin position="1"/>
        <end position="36"/>
    </location>
</feature>
<name>A0ABY0HF27_9PEZI</name>
<protein>
    <recommendedName>
        <fullName evidence="3">Conserved oligomeric Golgi complex subunit 4</fullName>
    </recommendedName>
    <alternativeName>
        <fullName evidence="8">Component of oligomeric Golgi complex 4</fullName>
    </alternativeName>
</protein>
<evidence type="ECO:0000313" key="11">
    <source>
        <dbReference type="EMBL" id="RYO91970.1"/>
    </source>
</evidence>
<evidence type="ECO:0000256" key="9">
    <source>
        <dbReference type="SAM" id="MobiDB-lite"/>
    </source>
</evidence>
<feature type="region of interest" description="Disordered" evidence="9">
    <location>
        <begin position="359"/>
        <end position="383"/>
    </location>
</feature>
<keyword evidence="6" id="KW-0333">Golgi apparatus</keyword>
<dbReference type="InterPro" id="IPR048682">
    <property type="entry name" value="COG4"/>
</dbReference>
<organism evidence="11 12">
    <name type="scientific">Monosporascus cannonballus</name>
    <dbReference type="NCBI Taxonomy" id="155416"/>
    <lineage>
        <taxon>Eukaryota</taxon>
        <taxon>Fungi</taxon>
        <taxon>Dikarya</taxon>
        <taxon>Ascomycota</taxon>
        <taxon>Pezizomycotina</taxon>
        <taxon>Sordariomycetes</taxon>
        <taxon>Xylariomycetidae</taxon>
        <taxon>Xylariales</taxon>
        <taxon>Xylariales incertae sedis</taxon>
        <taxon>Monosporascus</taxon>
    </lineage>
</organism>
<keyword evidence="7" id="KW-0472">Membrane</keyword>
<dbReference type="InterPro" id="IPR048680">
    <property type="entry name" value="COG4_N"/>
</dbReference>
<dbReference type="PANTHER" id="PTHR24016:SF0">
    <property type="entry name" value="CONSERVED OLIGOMERIC GOLGI COMPLEX SUBUNIT 4"/>
    <property type="match status" value="1"/>
</dbReference>
<dbReference type="Pfam" id="PF20662">
    <property type="entry name" value="COG4_C"/>
    <property type="match status" value="1"/>
</dbReference>
<feature type="compositionally biased region" description="Polar residues" evidence="9">
    <location>
        <begin position="1"/>
        <end position="17"/>
    </location>
</feature>
<feature type="domain" description="COG4 transport protein middle alpha-helical bundle" evidence="10">
    <location>
        <begin position="197"/>
        <end position="540"/>
    </location>
</feature>
<dbReference type="Pfam" id="PF20663">
    <property type="entry name" value="COG4_N"/>
    <property type="match status" value="1"/>
</dbReference>
<dbReference type="Gene3D" id="1.20.58.1970">
    <property type="match status" value="1"/>
</dbReference>
<evidence type="ECO:0000256" key="4">
    <source>
        <dbReference type="ARBA" id="ARBA00022448"/>
    </source>
</evidence>
<evidence type="ECO:0000256" key="2">
    <source>
        <dbReference type="ARBA" id="ARBA00009215"/>
    </source>
</evidence>
<comment type="caution">
    <text evidence="11">The sequence shown here is derived from an EMBL/GenBank/DDBJ whole genome shotgun (WGS) entry which is preliminary data.</text>
</comment>
<evidence type="ECO:0000256" key="8">
    <source>
        <dbReference type="ARBA" id="ARBA00031340"/>
    </source>
</evidence>
<dbReference type="EMBL" id="QJNS01000034">
    <property type="protein sequence ID" value="RYO91970.1"/>
    <property type="molecule type" value="Genomic_DNA"/>
</dbReference>
<dbReference type="InterPro" id="IPR013167">
    <property type="entry name" value="COG4_M"/>
</dbReference>
<evidence type="ECO:0000256" key="1">
    <source>
        <dbReference type="ARBA" id="ARBA00004395"/>
    </source>
</evidence>
<gene>
    <name evidence="11" type="ORF">DL762_001908</name>
</gene>
<keyword evidence="4" id="KW-0813">Transport</keyword>
<evidence type="ECO:0000256" key="6">
    <source>
        <dbReference type="ARBA" id="ARBA00023034"/>
    </source>
</evidence>
<dbReference type="SMART" id="SM00762">
    <property type="entry name" value="Cog4"/>
    <property type="match status" value="1"/>
</dbReference>
<dbReference type="Proteomes" id="UP000294003">
    <property type="component" value="Unassembled WGS sequence"/>
</dbReference>
<evidence type="ECO:0000256" key="7">
    <source>
        <dbReference type="ARBA" id="ARBA00023136"/>
    </source>
</evidence>
<keyword evidence="5" id="KW-0653">Protein transport</keyword>
<evidence type="ECO:0000256" key="5">
    <source>
        <dbReference type="ARBA" id="ARBA00022927"/>
    </source>
</evidence>
<dbReference type="Pfam" id="PF08318">
    <property type="entry name" value="COG4_m"/>
    <property type="match status" value="1"/>
</dbReference>
<evidence type="ECO:0000256" key="3">
    <source>
        <dbReference type="ARBA" id="ARBA00020975"/>
    </source>
</evidence>
<evidence type="ECO:0000313" key="12">
    <source>
        <dbReference type="Proteomes" id="UP000294003"/>
    </source>
</evidence>
<accession>A0ABY0HF27</accession>
<keyword evidence="12" id="KW-1185">Reference proteome</keyword>
<reference evidence="11 12" key="1">
    <citation type="submission" date="2018-06" db="EMBL/GenBank/DDBJ databases">
        <title>Complete Genomes of Monosporascus.</title>
        <authorList>
            <person name="Robinson A.J."/>
            <person name="Natvig D.O."/>
        </authorList>
    </citation>
    <scope>NUCLEOTIDE SEQUENCE [LARGE SCALE GENOMIC DNA]</scope>
    <source>
        <strain evidence="11 12">CBS 609.92</strain>
    </source>
</reference>
<comment type="similarity">
    <text evidence="2">Belongs to the COG4 family.</text>
</comment>
<dbReference type="InterPro" id="IPR048684">
    <property type="entry name" value="COG4_C"/>
</dbReference>